<gene>
    <name evidence="1" type="ORF">J2787_001563</name>
</gene>
<evidence type="ECO:0000313" key="1">
    <source>
        <dbReference type="EMBL" id="MDR6526193.1"/>
    </source>
</evidence>
<proteinExistence type="predicted"/>
<sequence>MIFWRRNWLLYVCYDDRKKEFVFFPGKNSTYALVYDRSDEGYYMGISSTDKISAYSSRISRPFYQYHKFQNAYYNTIMNLEK</sequence>
<dbReference type="AlphaFoldDB" id="A0AAE3Y9S7"/>
<dbReference type="Proteomes" id="UP001184861">
    <property type="component" value="Unassembled WGS sequence"/>
</dbReference>
<comment type="caution">
    <text evidence="1">The sequence shown here is derived from an EMBL/GenBank/DDBJ whole genome shotgun (WGS) entry which is preliminary data.</text>
</comment>
<evidence type="ECO:0000313" key="2">
    <source>
        <dbReference type="Proteomes" id="UP001184861"/>
    </source>
</evidence>
<name>A0AAE3Y9S7_9FLAO</name>
<dbReference type="EMBL" id="JAVDQY010000001">
    <property type="protein sequence ID" value="MDR6526193.1"/>
    <property type="molecule type" value="Genomic_DNA"/>
</dbReference>
<protein>
    <submittedName>
        <fullName evidence="1">Uncharacterized protein</fullName>
    </submittedName>
</protein>
<reference evidence="1" key="1">
    <citation type="submission" date="2023-07" db="EMBL/GenBank/DDBJ databases">
        <title>Sorghum-associated microbial communities from plants grown in Nebraska, USA.</title>
        <authorList>
            <person name="Schachtman D."/>
        </authorList>
    </citation>
    <scope>NUCLEOTIDE SEQUENCE</scope>
    <source>
        <strain evidence="1">DS2360</strain>
    </source>
</reference>
<organism evidence="1 2">
    <name type="scientific">Chryseobacterium rhizosphaerae</name>
    <dbReference type="NCBI Taxonomy" id="395937"/>
    <lineage>
        <taxon>Bacteria</taxon>
        <taxon>Pseudomonadati</taxon>
        <taxon>Bacteroidota</taxon>
        <taxon>Flavobacteriia</taxon>
        <taxon>Flavobacteriales</taxon>
        <taxon>Weeksellaceae</taxon>
        <taxon>Chryseobacterium group</taxon>
        <taxon>Chryseobacterium</taxon>
    </lineage>
</organism>
<accession>A0AAE3Y9S7</accession>